<dbReference type="PANTHER" id="PTHR37423">
    <property type="entry name" value="SOLUBLE LYTIC MUREIN TRANSGLYCOSYLASE-RELATED"/>
    <property type="match status" value="1"/>
</dbReference>
<dbReference type="InterPro" id="IPR008258">
    <property type="entry name" value="Transglycosylase_SLT_dom_1"/>
</dbReference>
<dbReference type="Pfam" id="PF01464">
    <property type="entry name" value="SLT"/>
    <property type="match status" value="1"/>
</dbReference>
<proteinExistence type="predicted"/>
<organism evidence="3">
    <name type="scientific">uncultured Caudovirales phage</name>
    <dbReference type="NCBI Taxonomy" id="2100421"/>
    <lineage>
        <taxon>Viruses</taxon>
        <taxon>Duplodnaviria</taxon>
        <taxon>Heunggongvirae</taxon>
        <taxon>Uroviricota</taxon>
        <taxon>Caudoviricetes</taxon>
        <taxon>Peduoviridae</taxon>
        <taxon>Maltschvirus</taxon>
        <taxon>Maltschvirus maltsch</taxon>
    </lineage>
</organism>
<sequence length="1044" mass="113532">MMEWLDKLSPQQRAVANKVAAEADRQGVPRELALAAAMQESKFDPKAKSKTGPIGVMQLGRAAALDQNVNRHNTDQNIRGGVGYLKQMLAQQNGDPQRALIAYHDGPGSSFFKGGSMSPEAYNHLKQVKSYGGFQGDLIPMATESSHGIKMAEIEPLPDLPMFTMGETVGRPRTAVDVVAGMAGSAAGAKFGRNVMPSHREQQLMQAEQRLKLLEQKQAIDAAQASKIRTFGGDVANWHPGQYREDISRNIVNPTSQADAAEQARQLEAKNRAAQRFGQTVQAGPESRIQVPVDAGGGPRGAPPKTPMPASVIPQAPVAQETGPAKSFLRSVRFPGGGALNALGGAGAAAQLYDAYERAQQGDYPGAALGAISGVGGGLGTFFPNPLVQLIGGGVGLVGAGAQYLYDKSREKDQKQPVENKAAGGLTSLPKLNGGGNPKTAALKAAVKTGEQLIGREPSRLFVPRPTRVTTMSEALGPHEGKYLGLTQTDNFGVHGNRMGGNQFPNFQNISPAHQLAGVTWMNDAEKHANDLVKNRRFNNKDVVYSTYIGGPDQLKSNKTVTNDILDAHYNRNLTPEQVELINNRIATLKDSKGRLVFPQAFDIRDRFATQELGTDTFARRGALASMLGEGEGVNKTRGGIALPQYQDILRSHRDPLTEGVPTSSVGTRIFTVDDRPAMFTKEFHPDYNWAVFGKDQQVQFPPVPQRLAVHDWHSKYKERFPTKEPHGNAWFSYPKDPQFIDEAYLTRLQKEGYADGGLVHMQSGGNPKLAMMKALASKALPAAERDANLQKFLLSSQEKRRLYHGTTGDVSKFNPNNRIHFLTPEPKFANSFATKSMDPVEGQSLGDNPVIKPGANVMPVHVQAENIFDPLNEQHTYALRKQMIKNYDQYGGHDGPKYIDRLIAEARRPAPYDNWEAMENPNVQDAIKDLGHDAFRVREAGVDNLGMYNAGKIKSAIGNEGTYNTRDLDVTKAEGGLVHLQDGGSPRKAAVKRLATSAYDMLGLTPESVSAWKLANAKPNKQQQDPVLARALDAYMNKQISQA</sequence>
<dbReference type="EMBL" id="LR798271">
    <property type="protein sequence ID" value="CAB5219541.1"/>
    <property type="molecule type" value="Genomic_DNA"/>
</dbReference>
<evidence type="ECO:0000313" key="3">
    <source>
        <dbReference type="EMBL" id="CAB5219541.1"/>
    </source>
</evidence>
<evidence type="ECO:0000259" key="2">
    <source>
        <dbReference type="Pfam" id="PF01464"/>
    </source>
</evidence>
<protein>
    <submittedName>
        <fullName evidence="3">LT_GEWL domain containing protein</fullName>
    </submittedName>
</protein>
<name>A0A6J7WNC7_9CAUD</name>
<evidence type="ECO:0000256" key="1">
    <source>
        <dbReference type="SAM" id="MobiDB-lite"/>
    </source>
</evidence>
<reference evidence="3" key="1">
    <citation type="submission" date="2020-05" db="EMBL/GenBank/DDBJ databases">
        <authorList>
            <person name="Chiriac C."/>
            <person name="Salcher M."/>
            <person name="Ghai R."/>
            <person name="Kavagutti S V."/>
        </authorList>
    </citation>
    <scope>NUCLEOTIDE SEQUENCE</scope>
</reference>
<gene>
    <name evidence="3" type="ORF">UFOVP229_87</name>
</gene>
<feature type="non-terminal residue" evidence="3">
    <location>
        <position position="1044"/>
    </location>
</feature>
<dbReference type="PANTHER" id="PTHR37423:SF2">
    <property type="entry name" value="MEMBRANE-BOUND LYTIC MUREIN TRANSGLYCOSYLASE C"/>
    <property type="match status" value="1"/>
</dbReference>
<dbReference type="CDD" id="cd00254">
    <property type="entry name" value="LT-like"/>
    <property type="match status" value="1"/>
</dbReference>
<dbReference type="InterPro" id="IPR023346">
    <property type="entry name" value="Lysozyme-like_dom_sf"/>
</dbReference>
<feature type="region of interest" description="Disordered" evidence="1">
    <location>
        <begin position="410"/>
        <end position="440"/>
    </location>
</feature>
<feature type="domain" description="Transglycosylase SLT" evidence="2">
    <location>
        <begin position="21"/>
        <end position="109"/>
    </location>
</feature>
<accession>A0A6J7WNC7</accession>
<dbReference type="SUPFAM" id="SSF53955">
    <property type="entry name" value="Lysozyme-like"/>
    <property type="match status" value="1"/>
</dbReference>
<dbReference type="Gene3D" id="1.10.530.10">
    <property type="match status" value="1"/>
</dbReference>